<comment type="caution">
    <text evidence="3">The sequence shown here is derived from an EMBL/GenBank/DDBJ whole genome shotgun (WGS) entry which is preliminary data.</text>
</comment>
<proteinExistence type="predicted"/>
<dbReference type="PANTHER" id="PTHR43394">
    <property type="entry name" value="ATP-DEPENDENT PERMEASE MDL1, MITOCHONDRIAL"/>
    <property type="match status" value="1"/>
</dbReference>
<dbReference type="AlphaFoldDB" id="A0A146FSI7"/>
<dbReference type="GO" id="GO:0015421">
    <property type="term" value="F:ABC-type oligopeptide transporter activity"/>
    <property type="evidence" value="ECO:0007669"/>
    <property type="project" value="TreeGrafter"/>
</dbReference>
<dbReference type="InterPro" id="IPR003439">
    <property type="entry name" value="ABC_transporter-like_ATP-bd"/>
</dbReference>
<name>A0A146FSI7_ASPKA</name>
<reference evidence="3 4" key="1">
    <citation type="journal article" date="2016" name="DNA Res.">
        <title>Genome sequence of Aspergillus luchuensis NBRC 4314.</title>
        <authorList>
            <person name="Yamada O."/>
            <person name="Machida M."/>
            <person name="Hosoyama A."/>
            <person name="Goto M."/>
            <person name="Takahashi T."/>
            <person name="Futagami T."/>
            <person name="Yamagata Y."/>
            <person name="Takeuchi M."/>
            <person name="Kobayashi T."/>
            <person name="Koike H."/>
            <person name="Abe K."/>
            <person name="Asai K."/>
            <person name="Arita M."/>
            <person name="Fujita N."/>
            <person name="Fukuda K."/>
            <person name="Higa K."/>
            <person name="Horikawa H."/>
            <person name="Ishikawa T."/>
            <person name="Jinno K."/>
            <person name="Kato Y."/>
            <person name="Kirimura K."/>
            <person name="Mizutani O."/>
            <person name="Nakasone K."/>
            <person name="Sano M."/>
            <person name="Shiraishi Y."/>
            <person name="Tsukahara M."/>
            <person name="Gomi K."/>
        </authorList>
    </citation>
    <scope>NUCLEOTIDE SEQUENCE [LARGE SCALE GENOMIC DNA]</scope>
    <source>
        <strain evidence="3 4">RIB 2604</strain>
    </source>
</reference>
<dbReference type="VEuPathDB" id="FungiDB:ASPFODRAFT_31390"/>
<evidence type="ECO:0000313" key="4">
    <source>
        <dbReference type="Proteomes" id="UP000075230"/>
    </source>
</evidence>
<dbReference type="PANTHER" id="PTHR43394:SF1">
    <property type="entry name" value="ATP-BINDING CASSETTE SUB-FAMILY B MEMBER 10, MITOCHONDRIAL"/>
    <property type="match status" value="1"/>
</dbReference>
<dbReference type="Proteomes" id="UP000075230">
    <property type="component" value="Unassembled WGS sequence"/>
</dbReference>
<dbReference type="EMBL" id="BCWF01000025">
    <property type="protein sequence ID" value="GAT28488.1"/>
    <property type="molecule type" value="Genomic_DNA"/>
</dbReference>
<gene>
    <name evidence="3" type="ORF">RIB2604_02601280</name>
</gene>
<sequence length="111" mass="12344">MANGSTLSGGQRQRMAIAKALLCRPKILLLDEATSALDSASEELVQRTIQRVMKGRTVIAIAHRLKTIVDADEILVFKHGQIVERGSHGKLMQLEGEYWQMARLQSLMGEE</sequence>
<evidence type="ECO:0000256" key="1">
    <source>
        <dbReference type="ARBA" id="ARBA00049740"/>
    </source>
</evidence>
<evidence type="ECO:0000313" key="3">
    <source>
        <dbReference type="EMBL" id="GAT28488.1"/>
    </source>
</evidence>
<dbReference type="InterPro" id="IPR039421">
    <property type="entry name" value="Type_1_exporter"/>
</dbReference>
<keyword evidence="3" id="KW-0547">Nucleotide-binding</keyword>
<dbReference type="SUPFAM" id="SSF52540">
    <property type="entry name" value="P-loop containing nucleoside triphosphate hydrolases"/>
    <property type="match status" value="1"/>
</dbReference>
<protein>
    <recommendedName>
        <fullName evidence="1">ABC multidrug transporter MDR2</fullName>
    </recommendedName>
</protein>
<accession>A0A146FSI7</accession>
<organism evidence="3 4">
    <name type="scientific">Aspergillus kawachii</name>
    <name type="common">White koji mold</name>
    <name type="synonym">Aspergillus awamori var. kawachi</name>
    <dbReference type="NCBI Taxonomy" id="1069201"/>
    <lineage>
        <taxon>Eukaryota</taxon>
        <taxon>Fungi</taxon>
        <taxon>Dikarya</taxon>
        <taxon>Ascomycota</taxon>
        <taxon>Pezizomycotina</taxon>
        <taxon>Eurotiomycetes</taxon>
        <taxon>Eurotiomycetidae</taxon>
        <taxon>Eurotiales</taxon>
        <taxon>Aspergillaceae</taxon>
        <taxon>Aspergillus</taxon>
        <taxon>Aspergillus subgen. Circumdati</taxon>
    </lineage>
</organism>
<dbReference type="InterPro" id="IPR027417">
    <property type="entry name" value="P-loop_NTPase"/>
</dbReference>
<dbReference type="GO" id="GO:0016887">
    <property type="term" value="F:ATP hydrolysis activity"/>
    <property type="evidence" value="ECO:0007669"/>
    <property type="project" value="InterPro"/>
</dbReference>
<feature type="domain" description="ABC transporter" evidence="2">
    <location>
        <begin position="3"/>
        <end position="35"/>
    </location>
</feature>
<dbReference type="GO" id="GO:0005524">
    <property type="term" value="F:ATP binding"/>
    <property type="evidence" value="ECO:0007669"/>
    <property type="project" value="UniProtKB-KW"/>
</dbReference>
<dbReference type="Pfam" id="PF00005">
    <property type="entry name" value="ABC_tran"/>
    <property type="match status" value="1"/>
</dbReference>
<reference evidence="4" key="2">
    <citation type="submission" date="2016-02" db="EMBL/GenBank/DDBJ databases">
        <title>Genome sequencing of Aspergillus luchuensis NBRC 4314.</title>
        <authorList>
            <person name="Yamada O."/>
        </authorList>
    </citation>
    <scope>NUCLEOTIDE SEQUENCE [LARGE SCALE GENOMIC DNA]</scope>
    <source>
        <strain evidence="4">RIB 2604</strain>
    </source>
</reference>
<dbReference type="Gene3D" id="3.40.50.300">
    <property type="entry name" value="P-loop containing nucleotide triphosphate hydrolases"/>
    <property type="match status" value="1"/>
</dbReference>
<keyword evidence="3" id="KW-0067">ATP-binding</keyword>
<evidence type="ECO:0000259" key="2">
    <source>
        <dbReference type="Pfam" id="PF00005"/>
    </source>
</evidence>